<dbReference type="GO" id="GO:0046872">
    <property type="term" value="F:metal ion binding"/>
    <property type="evidence" value="ECO:0007669"/>
    <property type="project" value="UniProtKB-KW"/>
</dbReference>
<accession>A0A7M7PZH9</accession>
<keyword evidence="5" id="KW-0645">Protease</keyword>
<dbReference type="SMR" id="A0A7M7PZH9"/>
<dbReference type="PANTHER" id="PTHR43016:SF13">
    <property type="entry name" value="PRESEQUENCE PROTEASE, MITOCHONDRIAL"/>
    <property type="match status" value="1"/>
</dbReference>
<evidence type="ECO:0000256" key="8">
    <source>
        <dbReference type="ARBA" id="ARBA00022833"/>
    </source>
</evidence>
<dbReference type="Pfam" id="PF08367">
    <property type="entry name" value="M16C_assoc"/>
    <property type="match status" value="1"/>
</dbReference>
<dbReference type="AlphaFoldDB" id="A0A7M7PZH9"/>
<comment type="subcellular location">
    <subcellularLocation>
        <location evidence="2">Mitochondrion</location>
    </subcellularLocation>
</comment>
<dbReference type="EnsemblMetazoa" id="XM_031922634">
    <property type="protein sequence ID" value="XP_031778494"/>
    <property type="gene ID" value="LOC100122960"/>
</dbReference>
<evidence type="ECO:0000256" key="5">
    <source>
        <dbReference type="ARBA" id="ARBA00022670"/>
    </source>
</evidence>
<protein>
    <recommendedName>
        <fullName evidence="4">Presequence protease, mitochondrial</fullName>
    </recommendedName>
</protein>
<keyword evidence="14" id="KW-1185">Reference proteome</keyword>
<dbReference type="InParanoid" id="A0A7M7PZH9"/>
<dbReference type="InterPro" id="IPR011249">
    <property type="entry name" value="Metalloenz_LuxS/M16"/>
</dbReference>
<evidence type="ECO:0000256" key="1">
    <source>
        <dbReference type="ARBA" id="ARBA00001947"/>
    </source>
</evidence>
<evidence type="ECO:0000256" key="7">
    <source>
        <dbReference type="ARBA" id="ARBA00022801"/>
    </source>
</evidence>
<dbReference type="OrthoDB" id="10250783at2759"/>
<reference evidence="13" key="1">
    <citation type="submission" date="2021-01" db="UniProtKB">
        <authorList>
            <consortium name="EnsemblMetazoa"/>
        </authorList>
    </citation>
    <scope>IDENTIFICATION</scope>
</reference>
<name>A0A7M7PZH9_NASVI</name>
<dbReference type="SUPFAM" id="SSF63411">
    <property type="entry name" value="LuxS/MPP-like metallohydrolase"/>
    <property type="match status" value="4"/>
</dbReference>
<dbReference type="GO" id="GO:0016485">
    <property type="term" value="P:protein processing"/>
    <property type="evidence" value="ECO:0007669"/>
    <property type="project" value="TreeGrafter"/>
</dbReference>
<dbReference type="InterPro" id="IPR011765">
    <property type="entry name" value="Pept_M16_N"/>
</dbReference>
<dbReference type="FunCoup" id="A0A7M7PZH9">
    <property type="interactions" value="1693"/>
</dbReference>
<evidence type="ECO:0000256" key="10">
    <source>
        <dbReference type="ARBA" id="ARBA00023049"/>
    </source>
</evidence>
<dbReference type="RefSeq" id="XP_031778494.1">
    <property type="nucleotide sequence ID" value="XM_031922634.2"/>
</dbReference>
<dbReference type="SMART" id="SM01264">
    <property type="entry name" value="M16C_associated"/>
    <property type="match status" value="1"/>
</dbReference>
<comment type="cofactor">
    <cofactor evidence="1">
        <name>Zn(2+)</name>
        <dbReference type="ChEBI" id="CHEBI:29105"/>
    </cofactor>
</comment>
<dbReference type="InterPro" id="IPR013578">
    <property type="entry name" value="Peptidase_M16C_assoc"/>
</dbReference>
<evidence type="ECO:0000313" key="14">
    <source>
        <dbReference type="Proteomes" id="UP000002358"/>
    </source>
</evidence>
<evidence type="ECO:0000313" key="13">
    <source>
        <dbReference type="EnsemblMetazoa" id="XP_031778494"/>
    </source>
</evidence>
<dbReference type="InterPro" id="IPR055130">
    <property type="entry name" value="PreP_C"/>
</dbReference>
<keyword evidence="11" id="KW-0496">Mitochondrion</keyword>
<proteinExistence type="inferred from homology"/>
<dbReference type="PANTHER" id="PTHR43016">
    <property type="entry name" value="PRESEQUENCE PROTEASE"/>
    <property type="match status" value="1"/>
</dbReference>
<dbReference type="Pfam" id="PF00675">
    <property type="entry name" value="Peptidase_M16"/>
    <property type="match status" value="1"/>
</dbReference>
<evidence type="ECO:0000256" key="3">
    <source>
        <dbReference type="ARBA" id="ARBA00007575"/>
    </source>
</evidence>
<evidence type="ECO:0000256" key="11">
    <source>
        <dbReference type="ARBA" id="ARBA00023128"/>
    </source>
</evidence>
<evidence type="ECO:0000259" key="12">
    <source>
        <dbReference type="SMART" id="SM01264"/>
    </source>
</evidence>
<evidence type="ECO:0000256" key="9">
    <source>
        <dbReference type="ARBA" id="ARBA00022946"/>
    </source>
</evidence>
<dbReference type="FunFam" id="3.30.830.10:FF:000013">
    <property type="entry name" value="Mitochondrial presequence protease"/>
    <property type="match status" value="1"/>
</dbReference>
<dbReference type="Gene3D" id="3.30.830.10">
    <property type="entry name" value="Metalloenzyme, LuxS/M16 peptidase-like"/>
    <property type="match status" value="4"/>
</dbReference>
<evidence type="ECO:0000256" key="6">
    <source>
        <dbReference type="ARBA" id="ARBA00022723"/>
    </source>
</evidence>
<dbReference type="Pfam" id="PF22516">
    <property type="entry name" value="PreP_C"/>
    <property type="match status" value="1"/>
</dbReference>
<dbReference type="InterPro" id="IPR007863">
    <property type="entry name" value="Peptidase_M16_C"/>
</dbReference>
<evidence type="ECO:0000256" key="2">
    <source>
        <dbReference type="ARBA" id="ARBA00004173"/>
    </source>
</evidence>
<sequence length="1035" mass="117293">MLRYPILTRSSWLKSLGVKSQSKFSTCSVSTNIQSVLKENKTERNHGGNFKEGQILHGFIVDQITPVKEMYLTAIKLTHLGTGAQYLHLSRDDSNNVFSIGFRTTPKDSTGLPHILEHITLCGSERFPCRDPFFKMLRRSLATFMNAMTAPDYTMYPFSTQNFQDFQNLQSVYLDSVFKPKLRELDFRQEGWRIEHSDPNDKKSPIIFKGVVYNEMKGVFNNNQNIFVTRLLNSILPSHTYSVISGGDPLEIPKLEYQDLVNFHATHYHPSNARFYSYGNFPLEDHLKFVNDKYLFLSDKIDTSSTQVPSEKRWTEPKREHVLCRPDPLIADPNRQNSIAIASLCNDINDVQETFNVYILSQLLLDGPNSAFYKSLVDSNIGTGFGPMTGYESQCKDTIFIVSLQGVQEQDFNKVEKIYKETVAQVAQEGFSQDHIDTVLHGIELQVKHQTSNYGLNLLFNLSPLWNHDGDIINSMKINDAIATFKKTIQREPKYLQSLVEKYLLQNGHQLTLTMSPSQDYEAQQIAAENKLLESKIKNLTPPELDQIYEQGQILLSEQEKEENIDSLPSLKIDDLKKDVDRYDMIDIEVSNVPLQVAVQPTNGVCYYRGIINTQDLPDNLKNLLPVFNNVVTKMGTEKYDYRNWDRVVQLHTGGLNFSNHIAEMKDDSHKYEEGILINSYCLDHNANSMWELWEELFNGVKLTDLARFETLVKISAADLTNGITSAGHLYAMSSASSLVSPVARLKESLSGLEYINRMKSIAQMKDMSLILEQIQQISDQVLKKSHLRSAINLTNESKDDIINGMEAFYGAIKGSTTTKHVLISEDDPIKSNNNAVHHVLPYAVNYASKVILTVPYLDPEHAPLQVLSQLISSIYLHPEVREKGGAYGGGASLGSDGSFRYYSYRDPNSTRTLDIFDGTWDFLSKYNISDSEIVEAKLGLFQKIDSPVAPGSRGMTKFTNGLSYDDIQHHREQIKAVSREQLLYVAKKYLSPDASNVKVGRALIGPHNPDLKSRHSENWITLDQEEQSQAQAVK</sequence>
<keyword evidence="7" id="KW-0378">Hydrolase</keyword>
<dbReference type="GO" id="GO:0004222">
    <property type="term" value="F:metalloendopeptidase activity"/>
    <property type="evidence" value="ECO:0007669"/>
    <property type="project" value="TreeGrafter"/>
</dbReference>
<organism evidence="13 14">
    <name type="scientific">Nasonia vitripennis</name>
    <name type="common">Parasitic wasp</name>
    <dbReference type="NCBI Taxonomy" id="7425"/>
    <lineage>
        <taxon>Eukaryota</taxon>
        <taxon>Metazoa</taxon>
        <taxon>Ecdysozoa</taxon>
        <taxon>Arthropoda</taxon>
        <taxon>Hexapoda</taxon>
        <taxon>Insecta</taxon>
        <taxon>Pterygota</taxon>
        <taxon>Neoptera</taxon>
        <taxon>Endopterygota</taxon>
        <taxon>Hymenoptera</taxon>
        <taxon>Apocrita</taxon>
        <taxon>Proctotrupomorpha</taxon>
        <taxon>Chalcidoidea</taxon>
        <taxon>Pteromalidae</taxon>
        <taxon>Pteromalinae</taxon>
        <taxon>Nasonia</taxon>
    </lineage>
</organism>
<dbReference type="GeneID" id="100122960"/>
<dbReference type="FunFam" id="3.30.830.10:FF:000011">
    <property type="entry name" value="Presequence protease, mitochondrial"/>
    <property type="match status" value="1"/>
</dbReference>
<dbReference type="Pfam" id="PF05193">
    <property type="entry name" value="Peptidase_M16_C"/>
    <property type="match status" value="1"/>
</dbReference>
<keyword evidence="10" id="KW-0482">Metalloprotease</keyword>
<evidence type="ECO:0000256" key="4">
    <source>
        <dbReference type="ARBA" id="ARBA00020167"/>
    </source>
</evidence>
<keyword evidence="9" id="KW-0809">Transit peptide</keyword>
<dbReference type="KEGG" id="nvi:100122960"/>
<feature type="domain" description="Peptidase M16C associated" evidence="12">
    <location>
        <begin position="515"/>
        <end position="762"/>
    </location>
</feature>
<dbReference type="GO" id="GO:0005759">
    <property type="term" value="C:mitochondrial matrix"/>
    <property type="evidence" value="ECO:0007669"/>
    <property type="project" value="TreeGrafter"/>
</dbReference>
<dbReference type="FunFam" id="3.30.830.10:FF:000009">
    <property type="entry name" value="Presequence protease, mitochondrial"/>
    <property type="match status" value="1"/>
</dbReference>
<dbReference type="OMA" id="NYLYYIR"/>
<keyword evidence="8" id="KW-0862">Zinc</keyword>
<comment type="similarity">
    <text evidence="3">Belongs to the peptidase M16 family. PreP subfamily.</text>
</comment>
<dbReference type="Proteomes" id="UP000002358">
    <property type="component" value="Chromosome 2"/>
</dbReference>
<keyword evidence="6" id="KW-0479">Metal-binding</keyword>